<reference evidence="1" key="1">
    <citation type="submission" date="2022-10" db="EMBL/GenBank/DDBJ databases">
        <authorList>
            <person name="Yu W.X."/>
        </authorList>
    </citation>
    <scope>NUCLEOTIDE SEQUENCE</scope>
    <source>
        <strain evidence="1">D04</strain>
    </source>
</reference>
<comment type="caution">
    <text evidence="1">The sequence shown here is derived from an EMBL/GenBank/DDBJ whole genome shotgun (WGS) entry which is preliminary data.</text>
</comment>
<sequence>MKKQSLNIRSTLKPKVELTKQPKQIRKIEDDISEIHHSRKKEMEDYFRTTIYLPKTLHTELKVYVAQNKGLSIKEFITEAVREKLGKYIY</sequence>
<dbReference type="RefSeq" id="WP_301199107.1">
    <property type="nucleotide sequence ID" value="NZ_JAPDPI010000015.1"/>
</dbReference>
<dbReference type="AlphaFoldDB" id="A0AAE3ME32"/>
<proteinExistence type="predicted"/>
<evidence type="ECO:0000313" key="1">
    <source>
        <dbReference type="EMBL" id="MCW3805741.1"/>
    </source>
</evidence>
<dbReference type="InterPro" id="IPR010985">
    <property type="entry name" value="Ribbon_hlx_hlx"/>
</dbReference>
<dbReference type="SUPFAM" id="SSF47598">
    <property type="entry name" value="Ribbon-helix-helix"/>
    <property type="match status" value="1"/>
</dbReference>
<dbReference type="EMBL" id="JAPDPI010000015">
    <property type="protein sequence ID" value="MCW3805741.1"/>
    <property type="molecule type" value="Genomic_DNA"/>
</dbReference>
<dbReference type="Proteomes" id="UP001207408">
    <property type="component" value="Unassembled WGS sequence"/>
</dbReference>
<protein>
    <submittedName>
        <fullName evidence="1">Ribbon-helix-helix domain-containing protein</fullName>
    </submittedName>
</protein>
<accession>A0AAE3ME32</accession>
<gene>
    <name evidence="1" type="ORF">OM074_08875</name>
</gene>
<evidence type="ECO:0000313" key="2">
    <source>
        <dbReference type="Proteomes" id="UP001207408"/>
    </source>
</evidence>
<dbReference type="Gene3D" id="1.10.1220.10">
    <property type="entry name" value="Met repressor-like"/>
    <property type="match status" value="1"/>
</dbReference>
<name>A0AAE3ME32_9BACT</name>
<dbReference type="GO" id="GO:0006355">
    <property type="term" value="P:regulation of DNA-templated transcription"/>
    <property type="evidence" value="ECO:0007669"/>
    <property type="project" value="InterPro"/>
</dbReference>
<organism evidence="1 2">
    <name type="scientific">Plebeiibacterium marinum</name>
    <dbReference type="NCBI Taxonomy" id="2992111"/>
    <lineage>
        <taxon>Bacteria</taxon>
        <taxon>Pseudomonadati</taxon>
        <taxon>Bacteroidota</taxon>
        <taxon>Bacteroidia</taxon>
        <taxon>Marinilabiliales</taxon>
        <taxon>Marinilabiliaceae</taxon>
        <taxon>Plebeiibacterium</taxon>
    </lineage>
</organism>
<dbReference type="InterPro" id="IPR013321">
    <property type="entry name" value="Arc_rbn_hlx_hlx"/>
</dbReference>
<keyword evidence="2" id="KW-1185">Reference proteome</keyword>